<dbReference type="PANTHER" id="PTHR30469">
    <property type="entry name" value="MULTIDRUG RESISTANCE PROTEIN MDTA"/>
    <property type="match status" value="1"/>
</dbReference>
<dbReference type="PANTHER" id="PTHR30469:SF15">
    <property type="entry name" value="HLYD FAMILY OF SECRETION PROTEINS"/>
    <property type="match status" value="1"/>
</dbReference>
<feature type="signal peptide" evidence="2">
    <location>
        <begin position="1"/>
        <end position="29"/>
    </location>
</feature>
<dbReference type="Gene3D" id="1.10.287.470">
    <property type="entry name" value="Helix hairpin bin"/>
    <property type="match status" value="1"/>
</dbReference>
<feature type="domain" description="YknX-like C-terminal permuted SH3-like" evidence="3">
    <location>
        <begin position="287"/>
        <end position="353"/>
    </location>
</feature>
<feature type="chain" id="PRO_5045970581" evidence="2">
    <location>
        <begin position="30"/>
        <end position="360"/>
    </location>
</feature>
<dbReference type="Gene3D" id="2.40.420.20">
    <property type="match status" value="1"/>
</dbReference>
<dbReference type="Gene3D" id="2.40.30.170">
    <property type="match status" value="1"/>
</dbReference>
<reference evidence="4 5" key="1">
    <citation type="submission" date="2024-10" db="EMBL/GenBank/DDBJ databases">
        <authorList>
            <person name="Deangelis K."/>
            <person name="Huntemann M."/>
            <person name="Clum A."/>
            <person name="Wang J."/>
            <person name="Palaniappan K."/>
            <person name="Ritter S."/>
            <person name="Chen I.-M."/>
            <person name="Stamatis D."/>
            <person name="Reddy T."/>
            <person name="O'Malley R."/>
            <person name="Daum C."/>
            <person name="Ng V."/>
            <person name="Ivanova N."/>
            <person name="Kyrpides N."/>
            <person name="Woyke T."/>
        </authorList>
    </citation>
    <scope>NUCLEOTIDE SEQUENCE [LARGE SCALE GENOMIC DNA]</scope>
    <source>
        <strain evidence="4 5">GAS97</strain>
    </source>
</reference>
<evidence type="ECO:0000313" key="4">
    <source>
        <dbReference type="EMBL" id="MFK4443226.1"/>
    </source>
</evidence>
<dbReference type="InterPro" id="IPR006143">
    <property type="entry name" value="RND_pump_MFP"/>
</dbReference>
<evidence type="ECO:0000256" key="2">
    <source>
        <dbReference type="SAM" id="SignalP"/>
    </source>
</evidence>
<comment type="caution">
    <text evidence="4">The sequence shown here is derived from an EMBL/GenBank/DDBJ whole genome shotgun (WGS) entry which is preliminary data.</text>
</comment>
<evidence type="ECO:0000313" key="5">
    <source>
        <dbReference type="Proteomes" id="UP001620514"/>
    </source>
</evidence>
<name>A0ABW8MHQ4_9BURK</name>
<evidence type="ECO:0000256" key="1">
    <source>
        <dbReference type="ARBA" id="ARBA00009477"/>
    </source>
</evidence>
<dbReference type="EMBL" id="JBIYDN010000009">
    <property type="protein sequence ID" value="MFK4443226.1"/>
    <property type="molecule type" value="Genomic_DNA"/>
</dbReference>
<dbReference type="RefSeq" id="WP_404607799.1">
    <property type="nucleotide sequence ID" value="NZ_JBIYDN010000009.1"/>
</dbReference>
<dbReference type="InterPro" id="IPR058637">
    <property type="entry name" value="YknX-like_C"/>
</dbReference>
<organism evidence="4 5">
    <name type="scientific">Caballeronia udeis</name>
    <dbReference type="NCBI Taxonomy" id="1232866"/>
    <lineage>
        <taxon>Bacteria</taxon>
        <taxon>Pseudomonadati</taxon>
        <taxon>Pseudomonadota</taxon>
        <taxon>Betaproteobacteria</taxon>
        <taxon>Burkholderiales</taxon>
        <taxon>Burkholderiaceae</taxon>
        <taxon>Caballeronia</taxon>
    </lineage>
</organism>
<keyword evidence="5" id="KW-1185">Reference proteome</keyword>
<dbReference type="SUPFAM" id="SSF111369">
    <property type="entry name" value="HlyD-like secretion proteins"/>
    <property type="match status" value="1"/>
</dbReference>
<reference evidence="4 5" key="2">
    <citation type="submission" date="2024-11" db="EMBL/GenBank/DDBJ databases">
        <title>Using genomics to understand microbial adaptation to soil warming.</title>
        <authorList>
            <person name="Deangelis K.M. PhD."/>
        </authorList>
    </citation>
    <scope>NUCLEOTIDE SEQUENCE [LARGE SCALE GENOMIC DNA]</scope>
    <source>
        <strain evidence="4 5">GAS97</strain>
    </source>
</reference>
<dbReference type="Gene3D" id="2.40.50.100">
    <property type="match status" value="1"/>
</dbReference>
<proteinExistence type="inferred from homology"/>
<dbReference type="Pfam" id="PF25989">
    <property type="entry name" value="YknX_C"/>
    <property type="match status" value="1"/>
</dbReference>
<sequence length="360" mass="37350">MQNNRLSMQACIALCFCFGVFFEANNALADDTAVAVTTVPIQRAPIAQPVRAYGIVAASAADLTSINLPYVARITQLRVQTGQPVRRGDPLFVVQADPAAALAATQARSAATLADGEFARTQSLFDKSLATASQLAGARKAAQDAREALTSQAQSGITSGAKVVVSPIDGVVLQVSAGQGDQVQAGAPIMQLAGADSGRPERGNVMLAVEPSDAVNIHAGDEVRLRGLSTSLSKVSVAGRVVLVGASIDPQSQLVGVAANVPLGNSAFIPGTHVAADIDTNRGMHWVVPRSAVLKDDHGDFVFQVMSGNKAHRVNVVTQIEDRDRYGIDGPLNAAQPVVVSGNYELKDGMTVQGAQGAPR</sequence>
<dbReference type="NCBIfam" id="TIGR01730">
    <property type="entry name" value="RND_mfp"/>
    <property type="match status" value="1"/>
</dbReference>
<keyword evidence="2" id="KW-0732">Signal</keyword>
<gene>
    <name evidence="4" type="ORF">ABH943_003248</name>
</gene>
<dbReference type="Proteomes" id="UP001620514">
    <property type="component" value="Unassembled WGS sequence"/>
</dbReference>
<comment type="similarity">
    <text evidence="1">Belongs to the membrane fusion protein (MFP) (TC 8.A.1) family.</text>
</comment>
<evidence type="ECO:0000259" key="3">
    <source>
        <dbReference type="Pfam" id="PF25989"/>
    </source>
</evidence>
<protein>
    <submittedName>
        <fullName evidence="4">RND family efflux transporter MFP subunit</fullName>
    </submittedName>
</protein>
<accession>A0ABW8MHQ4</accession>